<evidence type="ECO:0000259" key="11">
    <source>
        <dbReference type="PROSITE" id="PS51671"/>
    </source>
</evidence>
<dbReference type="GO" id="GO:0046872">
    <property type="term" value="F:metal ion binding"/>
    <property type="evidence" value="ECO:0007669"/>
    <property type="project" value="UniProtKB-KW"/>
</dbReference>
<gene>
    <name evidence="12" type="ORF">JonanDRAFT_1573</name>
</gene>
<dbReference type="GO" id="GO:0003941">
    <property type="term" value="F:L-serine ammonia-lyase activity"/>
    <property type="evidence" value="ECO:0007669"/>
    <property type="project" value="UniProtKB-UniRule"/>
</dbReference>
<comment type="similarity">
    <text evidence="2 10">Belongs to the iron-sulfur dependent L-serine dehydratase family.</text>
</comment>
<dbReference type="InterPro" id="IPR045865">
    <property type="entry name" value="ACT-like_dom_sf"/>
</dbReference>
<dbReference type="PANTHER" id="PTHR30182">
    <property type="entry name" value="L-SERINE DEHYDRATASE"/>
    <property type="match status" value="1"/>
</dbReference>
<dbReference type="EMBL" id="CM001376">
    <property type="protein sequence ID" value="EHM13932.1"/>
    <property type="molecule type" value="Genomic_DNA"/>
</dbReference>
<evidence type="ECO:0000256" key="5">
    <source>
        <dbReference type="ARBA" id="ARBA00022723"/>
    </source>
</evidence>
<dbReference type="PROSITE" id="PS51671">
    <property type="entry name" value="ACT"/>
    <property type="match status" value="1"/>
</dbReference>
<dbReference type="OrthoDB" id="9805537at2"/>
<dbReference type="GO" id="GO:0051539">
    <property type="term" value="F:4 iron, 4 sulfur cluster binding"/>
    <property type="evidence" value="ECO:0007669"/>
    <property type="project" value="UniProtKB-UniRule"/>
</dbReference>
<dbReference type="NCBIfam" id="TIGR00719">
    <property type="entry name" value="sda_beta"/>
    <property type="match status" value="1"/>
</dbReference>
<dbReference type="GO" id="GO:0006094">
    <property type="term" value="P:gluconeogenesis"/>
    <property type="evidence" value="ECO:0007669"/>
    <property type="project" value="UniProtKB-KW"/>
</dbReference>
<evidence type="ECO:0000256" key="9">
    <source>
        <dbReference type="ARBA" id="ARBA00049406"/>
    </source>
</evidence>
<organism evidence="12 13">
    <name type="scientific">Jonquetella anthropi DSM 22815</name>
    <dbReference type="NCBI Taxonomy" id="885272"/>
    <lineage>
        <taxon>Bacteria</taxon>
        <taxon>Thermotogati</taxon>
        <taxon>Synergistota</taxon>
        <taxon>Synergistia</taxon>
        <taxon>Synergistales</taxon>
        <taxon>Dethiosulfovibrionaceae</taxon>
        <taxon>Jonquetella</taxon>
    </lineage>
</organism>
<sequence>MSMLDIIGPVMVGPSSSHTAGAVRLGLLARQTWAKPITSADLYLRGSFAATYWGHGTDRGLLAGLMGLQPDDPQIVNAFQLADERGLEYHFYTEDDPGGHPNTARFVLTNGQSVMELIGCSVGGGMVLLTSINGFDVAIDGMSTTLVVPHRDQPGIISALSSEMTHRGINIASMRLSRKFRGDQAVAVMEVDSPVDEPLRKVLEASLPEDCRVLVIQPLVSGGAA</sequence>
<feature type="domain" description="ACT" evidence="11">
    <location>
        <begin position="145"/>
        <end position="221"/>
    </location>
</feature>
<dbReference type="eggNOG" id="COG1760">
    <property type="taxonomic scope" value="Bacteria"/>
</dbReference>
<dbReference type="Proteomes" id="UP000003806">
    <property type="component" value="Chromosome"/>
</dbReference>
<dbReference type="InterPro" id="IPR051318">
    <property type="entry name" value="Fe-S_L-Ser"/>
</dbReference>
<keyword evidence="4 10" id="KW-0004">4Fe-4S</keyword>
<evidence type="ECO:0000256" key="10">
    <source>
        <dbReference type="RuleBase" id="RU366059"/>
    </source>
</evidence>
<dbReference type="PIRSF" id="PIRSF036692">
    <property type="entry name" value="SDH_B"/>
    <property type="match status" value="1"/>
</dbReference>
<evidence type="ECO:0000256" key="8">
    <source>
        <dbReference type="ARBA" id="ARBA00023239"/>
    </source>
</evidence>
<accession>H0UJG5</accession>
<dbReference type="HOGENOM" id="CLU_086592_0_0_0"/>
<evidence type="ECO:0000313" key="13">
    <source>
        <dbReference type="Proteomes" id="UP000003806"/>
    </source>
</evidence>
<dbReference type="SUPFAM" id="SSF143548">
    <property type="entry name" value="Serine metabolism enzymes domain"/>
    <property type="match status" value="1"/>
</dbReference>
<dbReference type="InterPro" id="IPR004643">
    <property type="entry name" value="Fe-S_L-Ser_bsu"/>
</dbReference>
<evidence type="ECO:0000256" key="4">
    <source>
        <dbReference type="ARBA" id="ARBA00022485"/>
    </source>
</evidence>
<keyword evidence="7 10" id="KW-0411">Iron-sulfur</keyword>
<dbReference type="InterPro" id="IPR005131">
    <property type="entry name" value="Ser_deHydtase_bsu"/>
</dbReference>
<dbReference type="Gene3D" id="3.30.1330.90">
    <property type="entry name" value="D-3-phosphoglycerate dehydrogenase, domain 3"/>
    <property type="match status" value="1"/>
</dbReference>
<evidence type="ECO:0000256" key="1">
    <source>
        <dbReference type="ARBA" id="ARBA00001966"/>
    </source>
</evidence>
<keyword evidence="5 10" id="KW-0479">Metal-binding</keyword>
<dbReference type="Pfam" id="PF01842">
    <property type="entry name" value="ACT"/>
    <property type="match status" value="1"/>
</dbReference>
<proteinExistence type="inferred from homology"/>
<name>H0UJG5_9BACT</name>
<evidence type="ECO:0000256" key="7">
    <source>
        <dbReference type="ARBA" id="ARBA00023014"/>
    </source>
</evidence>
<dbReference type="InterPro" id="IPR002912">
    <property type="entry name" value="ACT_dom"/>
</dbReference>
<dbReference type="Pfam" id="PF03315">
    <property type="entry name" value="SDH_beta"/>
    <property type="match status" value="1"/>
</dbReference>
<keyword evidence="6 10" id="KW-0408">Iron</keyword>
<keyword evidence="8 10" id="KW-0456">Lyase</keyword>
<dbReference type="STRING" id="885272.JonanDRAFT_1573"/>
<dbReference type="AlphaFoldDB" id="H0UJG5"/>
<dbReference type="CDD" id="cd04903">
    <property type="entry name" value="ACT_LSD"/>
    <property type="match status" value="1"/>
</dbReference>
<dbReference type="Gene3D" id="3.30.70.260">
    <property type="match status" value="1"/>
</dbReference>
<dbReference type="EC" id="4.3.1.17" evidence="10"/>
<evidence type="ECO:0000256" key="2">
    <source>
        <dbReference type="ARBA" id="ARBA00008636"/>
    </source>
</evidence>
<evidence type="ECO:0000313" key="12">
    <source>
        <dbReference type="EMBL" id="EHM13932.1"/>
    </source>
</evidence>
<dbReference type="InterPro" id="IPR029009">
    <property type="entry name" value="ASB_dom_sf"/>
</dbReference>
<comment type="catalytic activity">
    <reaction evidence="9 10">
        <text>L-serine = pyruvate + NH4(+)</text>
        <dbReference type="Rhea" id="RHEA:19169"/>
        <dbReference type="ChEBI" id="CHEBI:15361"/>
        <dbReference type="ChEBI" id="CHEBI:28938"/>
        <dbReference type="ChEBI" id="CHEBI:33384"/>
        <dbReference type="EC" id="4.3.1.17"/>
    </reaction>
</comment>
<comment type="cofactor">
    <cofactor evidence="1 10">
        <name>[4Fe-4S] cluster</name>
        <dbReference type="ChEBI" id="CHEBI:49883"/>
    </cofactor>
</comment>
<evidence type="ECO:0000256" key="6">
    <source>
        <dbReference type="ARBA" id="ARBA00023004"/>
    </source>
</evidence>
<dbReference type="SUPFAM" id="SSF55021">
    <property type="entry name" value="ACT-like"/>
    <property type="match status" value="1"/>
</dbReference>
<dbReference type="PANTHER" id="PTHR30182:SF12">
    <property type="entry name" value="L-SERINE DEHYDRATASE, BETA CHAIN-RELATED"/>
    <property type="match status" value="1"/>
</dbReference>
<reference evidence="12 13" key="1">
    <citation type="submission" date="2011-11" db="EMBL/GenBank/DDBJ databases">
        <title>The Noncontiguous Finished genome of Jonquetella anthropi DSM 22815.</title>
        <authorList>
            <consortium name="US DOE Joint Genome Institute (JGI-PGF)"/>
            <person name="Lucas S."/>
            <person name="Copeland A."/>
            <person name="Lapidus A."/>
            <person name="Glavina del Rio T."/>
            <person name="Dalin E."/>
            <person name="Tice H."/>
            <person name="Bruce D."/>
            <person name="Goodwin L."/>
            <person name="Pitluck S."/>
            <person name="Peters L."/>
            <person name="Mikhailova N."/>
            <person name="Held B."/>
            <person name="Kyrpides N."/>
            <person name="Mavromatis K."/>
            <person name="Ivanova N."/>
            <person name="Markowitz V."/>
            <person name="Cheng J.-F."/>
            <person name="Hugenholtz P."/>
            <person name="Woyke T."/>
            <person name="Wu D."/>
            <person name="Gronow S."/>
            <person name="Wellnitz S."/>
            <person name="Brambilla E."/>
            <person name="Klenk H.-P."/>
            <person name="Eisen J.A."/>
        </authorList>
    </citation>
    <scope>NUCLEOTIDE SEQUENCE [LARGE SCALE GENOMIC DNA]</scope>
    <source>
        <strain evidence="12 13">DSM 22815</strain>
    </source>
</reference>
<keyword evidence="13" id="KW-1185">Reference proteome</keyword>
<evidence type="ECO:0000256" key="3">
    <source>
        <dbReference type="ARBA" id="ARBA00022432"/>
    </source>
</evidence>
<keyword evidence="3 10" id="KW-0312">Gluconeogenesis</keyword>
<protein>
    <recommendedName>
        <fullName evidence="10">L-serine dehydratase</fullName>
        <ecNumber evidence="10">4.3.1.17</ecNumber>
    </recommendedName>
</protein>